<organism evidence="1 2">
    <name type="scientific">Arenibacter palladensis</name>
    <dbReference type="NCBI Taxonomy" id="237373"/>
    <lineage>
        <taxon>Bacteria</taxon>
        <taxon>Pseudomonadati</taxon>
        <taxon>Bacteroidota</taxon>
        <taxon>Flavobacteriia</taxon>
        <taxon>Flavobacteriales</taxon>
        <taxon>Flavobacteriaceae</taxon>
        <taxon>Arenibacter</taxon>
    </lineage>
</organism>
<dbReference type="RefSeq" id="WP_072860959.1">
    <property type="nucleotide sequence ID" value="NZ_FQUX01000002.1"/>
</dbReference>
<dbReference type="PROSITE" id="PS51257">
    <property type="entry name" value="PROKAR_LIPOPROTEIN"/>
    <property type="match status" value="1"/>
</dbReference>
<reference evidence="2" key="1">
    <citation type="submission" date="2016-11" db="EMBL/GenBank/DDBJ databases">
        <authorList>
            <person name="Varghese N."/>
            <person name="Submissions S."/>
        </authorList>
    </citation>
    <scope>NUCLEOTIDE SEQUENCE [LARGE SCALE GENOMIC DNA]</scope>
    <source>
        <strain evidence="2">DSM 17539</strain>
    </source>
</reference>
<protein>
    <submittedName>
        <fullName evidence="1">Uncharacterized protein</fullName>
    </submittedName>
</protein>
<accession>A0A1M4XHN7</accession>
<gene>
    <name evidence="1" type="ORF">SAMN03080594_10279</name>
</gene>
<proteinExistence type="predicted"/>
<evidence type="ECO:0000313" key="2">
    <source>
        <dbReference type="Proteomes" id="UP000184406"/>
    </source>
</evidence>
<dbReference type="EMBL" id="FQUX01000002">
    <property type="protein sequence ID" value="SHE92911.1"/>
    <property type="molecule type" value="Genomic_DNA"/>
</dbReference>
<dbReference type="OrthoDB" id="1488726at2"/>
<keyword evidence="2" id="KW-1185">Reference proteome</keyword>
<dbReference type="Proteomes" id="UP000184406">
    <property type="component" value="Unassembled WGS sequence"/>
</dbReference>
<dbReference type="AlphaFoldDB" id="A0A1M4XHN7"/>
<name>A0A1M4XHN7_9FLAO</name>
<evidence type="ECO:0000313" key="1">
    <source>
        <dbReference type="EMBL" id="SHE92911.1"/>
    </source>
</evidence>
<sequence>MKNTRKLFGIIAMAVITLASCSREEGDQTDEQGIPFQAATPQAFSGLKADALAELTQNFQFDASETGVFTTENGTQISINGTCLTKNGNAVTGQVAVEIVELYDRGNMLLTNKTTMGRMPDGGKAIMISGGEFYVNATQGGEQLNLGCSMQVIIPVDLTGGADNAMSLWKGTIGEDCDNTVGCDDIIWDEIRDDEGNMPGIEIGKGITQGDAYYTFFQEFGWTNVDRFASDPRPKTGLLVDVPEGFNDENSAVYISYDGEPNALAFLDKYDEDLELFTEHYGQIPIGLEAHVIFVSEDNGNWLYAIKDVTIVDNGTITFNLTETATTSDAQLKALINNLP</sequence>